<keyword evidence="4" id="KW-0732">Signal</keyword>
<dbReference type="AlphaFoldDB" id="A0AAV6FKJ1"/>
<dbReference type="GO" id="GO:0072683">
    <property type="term" value="P:T cell extravasation"/>
    <property type="evidence" value="ECO:0007669"/>
    <property type="project" value="TreeGrafter"/>
</dbReference>
<dbReference type="Proteomes" id="UP000823561">
    <property type="component" value="Chromosome 23"/>
</dbReference>
<keyword evidence="6" id="KW-0472">Membrane</keyword>
<evidence type="ECO:0000256" key="1">
    <source>
        <dbReference type="ARBA" id="ARBA00004479"/>
    </source>
</evidence>
<feature type="compositionally biased region" description="Basic and acidic residues" evidence="7">
    <location>
        <begin position="8"/>
        <end position="17"/>
    </location>
</feature>
<accession>A0AAV6FKJ1</accession>
<organism evidence="8 9">
    <name type="scientific">Alosa alosa</name>
    <name type="common">allis shad</name>
    <dbReference type="NCBI Taxonomy" id="278164"/>
    <lineage>
        <taxon>Eukaryota</taxon>
        <taxon>Metazoa</taxon>
        <taxon>Chordata</taxon>
        <taxon>Craniata</taxon>
        <taxon>Vertebrata</taxon>
        <taxon>Euteleostomi</taxon>
        <taxon>Actinopterygii</taxon>
        <taxon>Neopterygii</taxon>
        <taxon>Teleostei</taxon>
        <taxon>Clupei</taxon>
        <taxon>Clupeiformes</taxon>
        <taxon>Clupeoidei</taxon>
        <taxon>Clupeidae</taxon>
        <taxon>Alosa</taxon>
    </lineage>
</organism>
<proteinExistence type="inferred from homology"/>
<feature type="compositionally biased region" description="Low complexity" evidence="7">
    <location>
        <begin position="95"/>
        <end position="105"/>
    </location>
</feature>
<dbReference type="Pfam" id="PF12301">
    <property type="entry name" value="CD99L2"/>
    <property type="match status" value="1"/>
</dbReference>
<dbReference type="GO" id="GO:0005886">
    <property type="term" value="C:plasma membrane"/>
    <property type="evidence" value="ECO:0007669"/>
    <property type="project" value="TreeGrafter"/>
</dbReference>
<sequence length="276" mass="29022">MFTFTRHARVEADEAAHGHTRHSQLLERTKLTRTKMTSFVWIVLLASLVATKAQDLDLFDALADDLDKVTEKPKVPDAPKIPEPAAPAGGGGGLDLNDALGEADNTPTDPKKPAGDTPTDPKKPATGGDLDLNDAFGGSDGFNLNDALGPDPEQDKPAVVPPKDGGTSGTGGGSFNDNDLFDIGGGSDYKPDKGKGRAKASDDSSYDPARDGPAADQPADGPLGMPWAVMLQKLLGEELPEGLHAWIANLKSVVQPLLERTLDLIDVAMGNQNQEE</sequence>
<evidence type="ECO:0000256" key="7">
    <source>
        <dbReference type="SAM" id="MobiDB-lite"/>
    </source>
</evidence>
<name>A0AAV6FKJ1_9TELE</name>
<evidence type="ECO:0000313" key="8">
    <source>
        <dbReference type="EMBL" id="KAG5261575.1"/>
    </source>
</evidence>
<evidence type="ECO:0000256" key="2">
    <source>
        <dbReference type="ARBA" id="ARBA00008763"/>
    </source>
</evidence>
<keyword evidence="5" id="KW-1133">Transmembrane helix</keyword>
<feature type="compositionally biased region" description="Basic and acidic residues" evidence="7">
    <location>
        <begin position="109"/>
        <end position="123"/>
    </location>
</feature>
<dbReference type="EMBL" id="JADWDJ010000023">
    <property type="protein sequence ID" value="KAG5261575.1"/>
    <property type="molecule type" value="Genomic_DNA"/>
</dbReference>
<evidence type="ECO:0000256" key="4">
    <source>
        <dbReference type="ARBA" id="ARBA00022729"/>
    </source>
</evidence>
<feature type="compositionally biased region" description="Basic and acidic residues" evidence="7">
    <location>
        <begin position="189"/>
        <end position="202"/>
    </location>
</feature>
<keyword evidence="3" id="KW-0812">Transmembrane</keyword>
<dbReference type="PANTHER" id="PTHR15076:SF15">
    <property type="entry name" value="CD99 ANTIGEN"/>
    <property type="match status" value="1"/>
</dbReference>
<evidence type="ECO:0000256" key="3">
    <source>
        <dbReference type="ARBA" id="ARBA00022692"/>
    </source>
</evidence>
<dbReference type="GO" id="GO:2000391">
    <property type="term" value="P:positive regulation of neutrophil extravasation"/>
    <property type="evidence" value="ECO:0007669"/>
    <property type="project" value="TreeGrafter"/>
</dbReference>
<evidence type="ECO:0000256" key="6">
    <source>
        <dbReference type="ARBA" id="ARBA00023136"/>
    </source>
</evidence>
<comment type="subcellular location">
    <subcellularLocation>
        <location evidence="1">Membrane</location>
        <topology evidence="1">Single-pass type I membrane protein</topology>
    </subcellularLocation>
</comment>
<comment type="caution">
    <text evidence="8">The sequence shown here is derived from an EMBL/GenBank/DDBJ whole genome shotgun (WGS) entry which is preliminary data.</text>
</comment>
<dbReference type="PANTHER" id="PTHR15076">
    <property type="entry name" value="CD99/MIC2 PROTEIN RELATED"/>
    <property type="match status" value="1"/>
</dbReference>
<comment type="similarity">
    <text evidence="2">Belongs to the CD99 family.</text>
</comment>
<evidence type="ECO:0000256" key="5">
    <source>
        <dbReference type="ARBA" id="ARBA00022989"/>
    </source>
</evidence>
<evidence type="ECO:0000313" key="9">
    <source>
        <dbReference type="Proteomes" id="UP000823561"/>
    </source>
</evidence>
<feature type="region of interest" description="Disordered" evidence="7">
    <location>
        <begin position="1"/>
        <end position="21"/>
    </location>
</feature>
<reference evidence="8" key="1">
    <citation type="submission" date="2020-10" db="EMBL/GenBank/DDBJ databases">
        <title>Chromosome-scale genome assembly of the Allis shad, Alosa alosa.</title>
        <authorList>
            <person name="Margot Z."/>
            <person name="Christophe K."/>
            <person name="Cabau C."/>
            <person name="Louis A."/>
            <person name="Berthelot C."/>
            <person name="Parey E."/>
            <person name="Roest Crollius H."/>
            <person name="Montfort J."/>
            <person name="Robinson-Rechavi M."/>
            <person name="Bucao C."/>
            <person name="Bouchez O."/>
            <person name="Gislard M."/>
            <person name="Lluch J."/>
            <person name="Milhes M."/>
            <person name="Lampietro C."/>
            <person name="Lopez Roques C."/>
            <person name="Donnadieu C."/>
            <person name="Braasch I."/>
            <person name="Desvignes T."/>
            <person name="Postlethwait J."/>
            <person name="Bobe J."/>
            <person name="Guiguen Y."/>
        </authorList>
    </citation>
    <scope>NUCLEOTIDE SEQUENCE</scope>
    <source>
        <strain evidence="8">M-15738</strain>
        <tissue evidence="8">Blood</tissue>
    </source>
</reference>
<keyword evidence="9" id="KW-1185">Reference proteome</keyword>
<protein>
    <submittedName>
        <fullName evidence="8">Uncharacterized protein</fullName>
    </submittedName>
</protein>
<gene>
    <name evidence="8" type="ORF">AALO_G00285870</name>
</gene>
<dbReference type="InterPro" id="IPR022078">
    <property type="entry name" value="CD99L2"/>
</dbReference>
<dbReference type="GO" id="GO:0034109">
    <property type="term" value="P:homotypic cell-cell adhesion"/>
    <property type="evidence" value="ECO:0007669"/>
    <property type="project" value="TreeGrafter"/>
</dbReference>
<feature type="region of interest" description="Disordered" evidence="7">
    <location>
        <begin position="71"/>
        <end position="221"/>
    </location>
</feature>